<protein>
    <submittedName>
        <fullName evidence="1">Uncharacterized protein</fullName>
    </submittedName>
</protein>
<evidence type="ECO:0000313" key="2">
    <source>
        <dbReference type="Proteomes" id="UP000030708"/>
    </source>
</evidence>
<dbReference type="Proteomes" id="UP000030708">
    <property type="component" value="Unassembled WGS sequence"/>
</dbReference>
<name>A0A024W9X8_PLAFA</name>
<proteinExistence type="predicted"/>
<organism evidence="1 2">
    <name type="scientific">Plasmodium falciparum Tanzania</name>
    <name type="common">2000708</name>
    <dbReference type="NCBI Taxonomy" id="1036725"/>
    <lineage>
        <taxon>Eukaryota</taxon>
        <taxon>Sar</taxon>
        <taxon>Alveolata</taxon>
        <taxon>Apicomplexa</taxon>
        <taxon>Aconoidasida</taxon>
        <taxon>Haemosporida</taxon>
        <taxon>Plasmodiidae</taxon>
        <taxon>Plasmodium</taxon>
        <taxon>Plasmodium (Laverania)</taxon>
    </lineage>
</organism>
<gene>
    <name evidence="1" type="ORF">PFTANZ_01794</name>
</gene>
<sequence length="69" mass="8496">MKIVIIYYNKKFLLINYNYYLLLIISYKDLYKYINDINIPIKSKFCFNISHVIKEKNMNNKIVLYFLFA</sequence>
<accession>A0A024W9X8</accession>
<dbReference type="EMBL" id="KI926358">
    <property type="protein sequence ID" value="ETW37512.1"/>
    <property type="molecule type" value="Genomic_DNA"/>
</dbReference>
<evidence type="ECO:0000313" key="1">
    <source>
        <dbReference type="EMBL" id="ETW37512.1"/>
    </source>
</evidence>
<dbReference type="AlphaFoldDB" id="A0A024W9X8"/>
<reference evidence="1 2" key="2">
    <citation type="submission" date="2013-02" db="EMBL/GenBank/DDBJ databases">
        <title>The Genome Sequence of Plasmodium falciparum Tanzania (2000708).</title>
        <authorList>
            <consortium name="The Broad Institute Genome Sequencing Platform"/>
            <consortium name="The Broad Institute Genome Sequencing Center for Infectious Disease"/>
            <person name="Neafsey D."/>
            <person name="Cheeseman I."/>
            <person name="Volkman S."/>
            <person name="Adams J."/>
            <person name="Walker B."/>
            <person name="Young S.K."/>
            <person name="Zeng Q."/>
            <person name="Gargeya S."/>
            <person name="Fitzgerald M."/>
            <person name="Haas B."/>
            <person name="Abouelleil A."/>
            <person name="Alvarado L."/>
            <person name="Arachchi H.M."/>
            <person name="Berlin A.M."/>
            <person name="Chapman S.B."/>
            <person name="Dewar J."/>
            <person name="Goldberg J."/>
            <person name="Griggs A."/>
            <person name="Gujja S."/>
            <person name="Hansen M."/>
            <person name="Howarth C."/>
            <person name="Imamovic A."/>
            <person name="Larimer J."/>
            <person name="McCowan C."/>
            <person name="Murphy C."/>
            <person name="Neiman D."/>
            <person name="Pearson M."/>
            <person name="Priest M."/>
            <person name="Roberts A."/>
            <person name="Saif S."/>
            <person name="Shea T."/>
            <person name="Sisk P."/>
            <person name="Sykes S."/>
            <person name="Wortman J."/>
            <person name="Nusbaum C."/>
            <person name="Birren B."/>
        </authorList>
    </citation>
    <scope>NUCLEOTIDE SEQUENCE [LARGE SCALE GENOMIC DNA]</scope>
    <source>
        <strain evidence="2">Tanzania (2000708)</strain>
    </source>
</reference>
<reference evidence="1 2" key="1">
    <citation type="submission" date="2013-02" db="EMBL/GenBank/DDBJ databases">
        <title>The Genome Annotation of Plasmodium falciparum Tanzania (2000708).</title>
        <authorList>
            <consortium name="The Broad Institute Genome Sequencing Platform"/>
            <consortium name="The Broad Institute Genome Sequencing Center for Infectious Disease"/>
            <person name="Neafsey D."/>
            <person name="Hoffman S."/>
            <person name="Volkman S."/>
            <person name="Rosenthal P."/>
            <person name="Walker B."/>
            <person name="Young S.K."/>
            <person name="Zeng Q."/>
            <person name="Gargeya S."/>
            <person name="Fitzgerald M."/>
            <person name="Haas B."/>
            <person name="Abouelleil A."/>
            <person name="Allen A.W."/>
            <person name="Alvarado L."/>
            <person name="Arachchi H.M."/>
            <person name="Berlin A.M."/>
            <person name="Chapman S.B."/>
            <person name="Gainer-Dewar J."/>
            <person name="Goldberg J."/>
            <person name="Griggs A."/>
            <person name="Gujja S."/>
            <person name="Hansen M."/>
            <person name="Howarth C."/>
            <person name="Imamovic A."/>
            <person name="Ireland A."/>
            <person name="Larimer J."/>
            <person name="McCowan C."/>
            <person name="Murphy C."/>
            <person name="Pearson M."/>
            <person name="Poon T.W."/>
            <person name="Priest M."/>
            <person name="Roberts A."/>
            <person name="Saif S."/>
            <person name="Shea T."/>
            <person name="Sisk P."/>
            <person name="Sykes S."/>
            <person name="Wortman J."/>
            <person name="Nusbaum C."/>
            <person name="Birren B."/>
        </authorList>
    </citation>
    <scope>NUCLEOTIDE SEQUENCE [LARGE SCALE GENOMIC DNA]</scope>
    <source>
        <strain evidence="2">Tanzania (2000708)</strain>
    </source>
</reference>